<comment type="similarity">
    <text evidence="1">Belongs to the flavin-dependent halogenase family.</text>
</comment>
<dbReference type="Pfam" id="PF04820">
    <property type="entry name" value="Trp_halogenase"/>
    <property type="match status" value="1"/>
</dbReference>
<evidence type="ECO:0000256" key="3">
    <source>
        <dbReference type="ARBA" id="ARBA00023033"/>
    </source>
</evidence>
<dbReference type="GeneID" id="24097154"/>
<dbReference type="AlphaFoldDB" id="J4G770"/>
<dbReference type="InParanoid" id="J4G770"/>
<evidence type="ECO:0000256" key="2">
    <source>
        <dbReference type="ARBA" id="ARBA00023002"/>
    </source>
</evidence>
<dbReference type="InterPro" id="IPR050816">
    <property type="entry name" value="Flavin-dep_Halogenase_NPB"/>
</dbReference>
<dbReference type="STRING" id="599839.J4G770"/>
<accession>J4G770</accession>
<dbReference type="InterPro" id="IPR036188">
    <property type="entry name" value="FAD/NAD-bd_sf"/>
</dbReference>
<dbReference type="InterPro" id="IPR006905">
    <property type="entry name" value="Flavin_halogenase"/>
</dbReference>
<evidence type="ECO:0000256" key="1">
    <source>
        <dbReference type="ARBA" id="ARBA00005706"/>
    </source>
</evidence>
<keyword evidence="2" id="KW-0560">Oxidoreductase</keyword>
<proteinExistence type="inferred from homology"/>
<keyword evidence="6" id="KW-1185">Reference proteome</keyword>
<dbReference type="Proteomes" id="UP000006352">
    <property type="component" value="Unassembled WGS sequence"/>
</dbReference>
<protein>
    <recommendedName>
        <fullName evidence="7">FAD-binding domain-containing protein</fullName>
    </recommendedName>
</protein>
<sequence length="460" mass="51558">MRHYLRFIDLEAKFDEQGFVHKPGAAFKLVQSQPENYADFYHLGPSRTTWNVLREDMDKLMLDHAVEQGVKVFEETRVESLIFEGGTDSGRPISAFWKNKQGGSGSIKFEWLVDASGRQGLMSTKYLKNRLIREGLKNVAVYGYWKGVTRYKESRRGEVAPCTDRSGWAWVIPLPQGITSIGIVMHQETSNKKKAQCKGGLVDHYMEQLKLCPGVQTFIGEKGEFIEGSTRSTSDYSYHATAYSGDHFRIIGDAAAFIDPLFSSGVHIALTGALSAACTILGVRKGQVTEVEAQAWHDAKIGICQTRFLMVVLSAYRQMHHEGVRAVVTDIDDKTFEQAFEFFRPVYIGETDTEAKLSERTMETLIEFTRSLFIPTTHEQEQYVFETVSPELLSVSGPLIGSEELEKVLDTDHGDAKAVLKKLNALKIERADTSPDSFTWDAVNGYVVQLERGKLGLVKA</sequence>
<dbReference type="PANTHER" id="PTHR43747:SF5">
    <property type="entry name" value="FAD-BINDING DOMAIN-CONTAINING PROTEIN"/>
    <property type="match status" value="1"/>
</dbReference>
<dbReference type="GO" id="GO:0140907">
    <property type="term" value="F:flavin-dependent halogenase activity"/>
    <property type="evidence" value="ECO:0007669"/>
    <property type="project" value="UniProtKB-ARBA"/>
</dbReference>
<dbReference type="OrthoDB" id="3340390at2759"/>
<evidence type="ECO:0008006" key="7">
    <source>
        <dbReference type="Google" id="ProtNLM"/>
    </source>
</evidence>
<dbReference type="GO" id="GO:0004497">
    <property type="term" value="F:monooxygenase activity"/>
    <property type="evidence" value="ECO:0007669"/>
    <property type="project" value="UniProtKB-KW"/>
</dbReference>
<reference evidence="5 6" key="1">
    <citation type="journal article" date="2012" name="Appl. Environ. Microbiol.">
        <title>Short-read sequencing for genomic analysis of the brown rot fungus Fibroporia radiculosa.</title>
        <authorList>
            <person name="Tang J.D."/>
            <person name="Perkins A.D."/>
            <person name="Sonstegard T.S."/>
            <person name="Schroeder S.G."/>
            <person name="Burgess S.C."/>
            <person name="Diehl S.V."/>
        </authorList>
    </citation>
    <scope>NUCLEOTIDE SEQUENCE [LARGE SCALE GENOMIC DNA]</scope>
    <source>
        <strain evidence="5 6">TFFH 294</strain>
    </source>
</reference>
<organism evidence="5 6">
    <name type="scientific">Fibroporia radiculosa</name>
    <dbReference type="NCBI Taxonomy" id="599839"/>
    <lineage>
        <taxon>Eukaryota</taxon>
        <taxon>Fungi</taxon>
        <taxon>Dikarya</taxon>
        <taxon>Basidiomycota</taxon>
        <taxon>Agaricomycotina</taxon>
        <taxon>Agaricomycetes</taxon>
        <taxon>Polyporales</taxon>
        <taxon>Fibroporiaceae</taxon>
        <taxon>Fibroporia</taxon>
    </lineage>
</organism>
<evidence type="ECO:0000256" key="4">
    <source>
        <dbReference type="ARBA" id="ARBA00049364"/>
    </source>
</evidence>
<keyword evidence="3" id="KW-0503">Monooxygenase</keyword>
<dbReference type="SUPFAM" id="SSF51905">
    <property type="entry name" value="FAD/NAD(P)-binding domain"/>
    <property type="match status" value="1"/>
</dbReference>
<dbReference type="PANTHER" id="PTHR43747">
    <property type="entry name" value="FAD-BINDING PROTEIN"/>
    <property type="match status" value="1"/>
</dbReference>
<dbReference type="GO" id="GO:0044550">
    <property type="term" value="P:secondary metabolite biosynthetic process"/>
    <property type="evidence" value="ECO:0007669"/>
    <property type="project" value="UniProtKB-ARBA"/>
</dbReference>
<dbReference type="EMBL" id="HE797070">
    <property type="protein sequence ID" value="CCM02243.1"/>
    <property type="molecule type" value="Genomic_DNA"/>
</dbReference>
<name>J4G770_9APHY</name>
<evidence type="ECO:0000313" key="6">
    <source>
        <dbReference type="Proteomes" id="UP000006352"/>
    </source>
</evidence>
<gene>
    <name evidence="5" type="ORF">FIBRA_04324</name>
</gene>
<comment type="catalytic activity">
    <reaction evidence="4">
        <text>melleolide F + FADH2 + chloride + O2 = 6'-chloromelleolide F + FAD + 2 H2O + H(+)</text>
        <dbReference type="Rhea" id="RHEA:67160"/>
        <dbReference type="ChEBI" id="CHEBI:15377"/>
        <dbReference type="ChEBI" id="CHEBI:15378"/>
        <dbReference type="ChEBI" id="CHEBI:15379"/>
        <dbReference type="ChEBI" id="CHEBI:17996"/>
        <dbReference type="ChEBI" id="CHEBI:57692"/>
        <dbReference type="ChEBI" id="CHEBI:58307"/>
        <dbReference type="ChEBI" id="CHEBI:167712"/>
        <dbReference type="ChEBI" id="CHEBI:167713"/>
    </reaction>
    <physiologicalReaction direction="left-to-right" evidence="4">
        <dbReference type="Rhea" id="RHEA:67161"/>
    </physiologicalReaction>
</comment>
<dbReference type="HOGENOM" id="CLU_024648_4_2_1"/>
<evidence type="ECO:0000313" key="5">
    <source>
        <dbReference type="EMBL" id="CCM02243.1"/>
    </source>
</evidence>
<dbReference type="RefSeq" id="XP_012181526.1">
    <property type="nucleotide sequence ID" value="XM_012326136.1"/>
</dbReference>
<dbReference type="Gene3D" id="3.50.50.60">
    <property type="entry name" value="FAD/NAD(P)-binding domain"/>
    <property type="match status" value="1"/>
</dbReference>